<feature type="transmembrane region" description="Helical" evidence="7">
    <location>
        <begin position="117"/>
        <end position="139"/>
    </location>
</feature>
<gene>
    <name evidence="9" type="ORF">B0T20DRAFT_417388</name>
</gene>
<dbReference type="Proteomes" id="UP001281003">
    <property type="component" value="Unassembled WGS sequence"/>
</dbReference>
<evidence type="ECO:0000256" key="2">
    <source>
        <dbReference type="ARBA" id="ARBA00022448"/>
    </source>
</evidence>
<evidence type="ECO:0000259" key="8">
    <source>
        <dbReference type="PROSITE" id="PS50850"/>
    </source>
</evidence>
<feature type="transmembrane region" description="Helical" evidence="7">
    <location>
        <begin position="175"/>
        <end position="196"/>
    </location>
</feature>
<dbReference type="InterPro" id="IPR020846">
    <property type="entry name" value="MFS_dom"/>
</dbReference>
<sequence>MPPNASTRGVGDGNGHERPHKTRRLSVEQASESTPLLAAGDIAPAADPEISEATTLIDEPSSSSSNDEFDPENKPLPVAQILVLCYARWVEPVAFFSIFPYINKMAQENGNLADADVGFYSGLIESLFSLTQMTVMILWGRAADRFGRKPVLVFSLVGVTLATAMFGMAKTISQMILFRCLAGVFAGTIVTIRTMISEHSTAKTQARAFSWFAFTGNLGILFGPLIGGALADPAGQYPRLFGHVQFFRDYPYALPSFAVGGIGISAVLVTAFLAEETLKKDLFGGGSDSEESGAAPAKPAPMSTWNLLKSPGVPIALYTYGHIMLLAFSYTAIVPVFWFTRIDLGGLGFTPLQISLLMGLNGLAQAIWILLVFPPLQHRIGTNGVLRVCAIAYPFFFTLCPLFSLLLRKGGSTGETIFWFVTPVMLCLGCGVSMSFTAIQLALNDASPSPVTLGTLNALALSLVSGVRSFSPALFASLFAISARTQWLWGYAIWVLMVLLALGFTVVSRYMPDYDEMRRQRERRELDEDGLLHVGGGVAGVTTAAAEAYAD</sequence>
<feature type="transmembrane region" description="Helical" evidence="7">
    <location>
        <begin position="417"/>
        <end position="443"/>
    </location>
</feature>
<reference evidence="9" key="1">
    <citation type="journal article" date="2023" name="Mol. Phylogenet. Evol.">
        <title>Genome-scale phylogeny and comparative genomics of the fungal order Sordariales.</title>
        <authorList>
            <person name="Hensen N."/>
            <person name="Bonometti L."/>
            <person name="Westerberg I."/>
            <person name="Brannstrom I.O."/>
            <person name="Guillou S."/>
            <person name="Cros-Aarteil S."/>
            <person name="Calhoun S."/>
            <person name="Haridas S."/>
            <person name="Kuo A."/>
            <person name="Mondo S."/>
            <person name="Pangilinan J."/>
            <person name="Riley R."/>
            <person name="LaButti K."/>
            <person name="Andreopoulos B."/>
            <person name="Lipzen A."/>
            <person name="Chen C."/>
            <person name="Yan M."/>
            <person name="Daum C."/>
            <person name="Ng V."/>
            <person name="Clum A."/>
            <person name="Steindorff A."/>
            <person name="Ohm R.A."/>
            <person name="Martin F."/>
            <person name="Silar P."/>
            <person name="Natvig D.O."/>
            <person name="Lalanne C."/>
            <person name="Gautier V."/>
            <person name="Ament-Velasquez S.L."/>
            <person name="Kruys A."/>
            <person name="Hutchinson M.I."/>
            <person name="Powell A.J."/>
            <person name="Barry K."/>
            <person name="Miller A.N."/>
            <person name="Grigoriev I.V."/>
            <person name="Debuchy R."/>
            <person name="Gladieux P."/>
            <person name="Hiltunen Thoren M."/>
            <person name="Johannesson H."/>
        </authorList>
    </citation>
    <scope>NUCLEOTIDE SEQUENCE</scope>
    <source>
        <strain evidence="9">FGSC 1904</strain>
    </source>
</reference>
<feature type="region of interest" description="Disordered" evidence="6">
    <location>
        <begin position="1"/>
        <end position="51"/>
    </location>
</feature>
<name>A0AAE0UA04_SORBR</name>
<dbReference type="SUPFAM" id="SSF103473">
    <property type="entry name" value="MFS general substrate transporter"/>
    <property type="match status" value="1"/>
</dbReference>
<feature type="transmembrane region" description="Helical" evidence="7">
    <location>
        <begin position="208"/>
        <end position="230"/>
    </location>
</feature>
<proteinExistence type="predicted"/>
<keyword evidence="2" id="KW-0813">Transport</keyword>
<keyword evidence="10" id="KW-1185">Reference proteome</keyword>
<evidence type="ECO:0000256" key="4">
    <source>
        <dbReference type="ARBA" id="ARBA00022989"/>
    </source>
</evidence>
<keyword evidence="3 7" id="KW-0812">Transmembrane</keyword>
<feature type="transmembrane region" description="Helical" evidence="7">
    <location>
        <begin position="352"/>
        <end position="373"/>
    </location>
</feature>
<organism evidence="9 10">
    <name type="scientific">Sordaria brevicollis</name>
    <dbReference type="NCBI Taxonomy" id="83679"/>
    <lineage>
        <taxon>Eukaryota</taxon>
        <taxon>Fungi</taxon>
        <taxon>Dikarya</taxon>
        <taxon>Ascomycota</taxon>
        <taxon>Pezizomycotina</taxon>
        <taxon>Sordariomycetes</taxon>
        <taxon>Sordariomycetidae</taxon>
        <taxon>Sordariales</taxon>
        <taxon>Sordariaceae</taxon>
        <taxon>Sordaria</taxon>
    </lineage>
</organism>
<comment type="caution">
    <text evidence="9">The sequence shown here is derived from an EMBL/GenBank/DDBJ whole genome shotgun (WGS) entry which is preliminary data.</text>
</comment>
<dbReference type="Gene3D" id="1.20.1250.20">
    <property type="entry name" value="MFS general substrate transporter like domains"/>
    <property type="match status" value="1"/>
</dbReference>
<feature type="transmembrane region" description="Helical" evidence="7">
    <location>
        <begin position="487"/>
        <end position="511"/>
    </location>
</feature>
<evidence type="ECO:0000256" key="6">
    <source>
        <dbReference type="SAM" id="MobiDB-lite"/>
    </source>
</evidence>
<dbReference type="PANTHER" id="PTHR23504:SF3">
    <property type="entry name" value="MAJOR FACILITATOR SUPERFAMILY (MFS) PROFILE DOMAIN-CONTAINING PROTEIN"/>
    <property type="match status" value="1"/>
</dbReference>
<accession>A0AAE0UA04</accession>
<evidence type="ECO:0000256" key="5">
    <source>
        <dbReference type="ARBA" id="ARBA00023136"/>
    </source>
</evidence>
<dbReference type="GO" id="GO:0022857">
    <property type="term" value="F:transmembrane transporter activity"/>
    <property type="evidence" value="ECO:0007669"/>
    <property type="project" value="InterPro"/>
</dbReference>
<dbReference type="AlphaFoldDB" id="A0AAE0UA04"/>
<feature type="transmembrane region" description="Helical" evidence="7">
    <location>
        <begin position="455"/>
        <end position="481"/>
    </location>
</feature>
<feature type="transmembrane region" description="Helical" evidence="7">
    <location>
        <begin position="317"/>
        <end position="340"/>
    </location>
</feature>
<dbReference type="InterPro" id="IPR011701">
    <property type="entry name" value="MFS"/>
</dbReference>
<dbReference type="Pfam" id="PF07690">
    <property type="entry name" value="MFS_1"/>
    <property type="match status" value="1"/>
</dbReference>
<evidence type="ECO:0000256" key="1">
    <source>
        <dbReference type="ARBA" id="ARBA00004141"/>
    </source>
</evidence>
<dbReference type="PROSITE" id="PS50850">
    <property type="entry name" value="MFS"/>
    <property type="match status" value="1"/>
</dbReference>
<evidence type="ECO:0000313" key="9">
    <source>
        <dbReference type="EMBL" id="KAK3396307.1"/>
    </source>
</evidence>
<dbReference type="PRINTS" id="PR01035">
    <property type="entry name" value="TCRTETA"/>
</dbReference>
<feature type="transmembrane region" description="Helical" evidence="7">
    <location>
        <begin position="81"/>
        <end position="102"/>
    </location>
</feature>
<dbReference type="InterPro" id="IPR036259">
    <property type="entry name" value="MFS_trans_sf"/>
</dbReference>
<evidence type="ECO:0000313" key="10">
    <source>
        <dbReference type="Proteomes" id="UP001281003"/>
    </source>
</evidence>
<comment type="subcellular location">
    <subcellularLocation>
        <location evidence="1">Membrane</location>
        <topology evidence="1">Multi-pass membrane protein</topology>
    </subcellularLocation>
</comment>
<dbReference type="InterPro" id="IPR001958">
    <property type="entry name" value="Tet-R_TetA/multi-R_MdtG-like"/>
</dbReference>
<evidence type="ECO:0000256" key="3">
    <source>
        <dbReference type="ARBA" id="ARBA00022692"/>
    </source>
</evidence>
<dbReference type="EMBL" id="JAUTDP010000009">
    <property type="protein sequence ID" value="KAK3396307.1"/>
    <property type="molecule type" value="Genomic_DNA"/>
</dbReference>
<dbReference type="GO" id="GO:0016020">
    <property type="term" value="C:membrane"/>
    <property type="evidence" value="ECO:0007669"/>
    <property type="project" value="UniProtKB-SubCell"/>
</dbReference>
<feature type="domain" description="Major facilitator superfamily (MFS) profile" evidence="8">
    <location>
        <begin position="80"/>
        <end position="515"/>
    </location>
</feature>
<feature type="transmembrane region" description="Helical" evidence="7">
    <location>
        <begin position="151"/>
        <end position="169"/>
    </location>
</feature>
<dbReference type="PANTHER" id="PTHR23504">
    <property type="entry name" value="MAJOR FACILITATOR SUPERFAMILY DOMAIN-CONTAINING PROTEIN 10"/>
    <property type="match status" value="1"/>
</dbReference>
<reference evidence="9" key="2">
    <citation type="submission" date="2023-07" db="EMBL/GenBank/DDBJ databases">
        <authorList>
            <consortium name="Lawrence Berkeley National Laboratory"/>
            <person name="Haridas S."/>
            <person name="Hensen N."/>
            <person name="Bonometti L."/>
            <person name="Westerberg I."/>
            <person name="Brannstrom I.O."/>
            <person name="Guillou S."/>
            <person name="Cros-Aarteil S."/>
            <person name="Calhoun S."/>
            <person name="Kuo A."/>
            <person name="Mondo S."/>
            <person name="Pangilinan J."/>
            <person name="Riley R."/>
            <person name="LaButti K."/>
            <person name="Andreopoulos B."/>
            <person name="Lipzen A."/>
            <person name="Chen C."/>
            <person name="Yanf M."/>
            <person name="Daum C."/>
            <person name="Ng V."/>
            <person name="Clum A."/>
            <person name="Steindorff A."/>
            <person name="Ohm R."/>
            <person name="Martin F."/>
            <person name="Silar P."/>
            <person name="Natvig D."/>
            <person name="Lalanne C."/>
            <person name="Gautier V."/>
            <person name="Ament-velasquez S.L."/>
            <person name="Kruys A."/>
            <person name="Hutchinson M.I."/>
            <person name="Powell A.J."/>
            <person name="Barry K."/>
            <person name="Miller A.N."/>
            <person name="Grigoriev I.V."/>
            <person name="Debuchy R."/>
            <person name="Gladieux P."/>
            <person name="Thoren M.H."/>
            <person name="Johannesson H."/>
        </authorList>
    </citation>
    <scope>NUCLEOTIDE SEQUENCE</scope>
    <source>
        <strain evidence="9">FGSC 1904</strain>
    </source>
</reference>
<evidence type="ECO:0000256" key="7">
    <source>
        <dbReference type="SAM" id="Phobius"/>
    </source>
</evidence>
<keyword evidence="5 7" id="KW-0472">Membrane</keyword>
<dbReference type="CDD" id="cd17330">
    <property type="entry name" value="MFS_SLC46_TetA_like"/>
    <property type="match status" value="1"/>
</dbReference>
<feature type="transmembrane region" description="Helical" evidence="7">
    <location>
        <begin position="250"/>
        <end position="274"/>
    </location>
</feature>
<protein>
    <submittedName>
        <fullName evidence="9">MFS general substrate transporter</fullName>
    </submittedName>
</protein>
<keyword evidence="4 7" id="KW-1133">Transmembrane helix</keyword>
<feature type="transmembrane region" description="Helical" evidence="7">
    <location>
        <begin position="385"/>
        <end position="405"/>
    </location>
</feature>